<evidence type="ECO:0000313" key="8">
    <source>
        <dbReference type="EMBL" id="OCX76271.1"/>
    </source>
</evidence>
<dbReference type="GO" id="GO:0030255">
    <property type="term" value="P:protein secretion by the type IV secretion system"/>
    <property type="evidence" value="ECO:0007669"/>
    <property type="project" value="InterPro"/>
</dbReference>
<feature type="transmembrane region" description="Helical" evidence="6">
    <location>
        <begin position="274"/>
        <end position="298"/>
    </location>
</feature>
<evidence type="ECO:0000256" key="6">
    <source>
        <dbReference type="SAM" id="Phobius"/>
    </source>
</evidence>
<feature type="compositionally biased region" description="Polar residues" evidence="5">
    <location>
        <begin position="517"/>
        <end position="534"/>
    </location>
</feature>
<feature type="transmembrane region" description="Helical" evidence="6">
    <location>
        <begin position="214"/>
        <end position="236"/>
    </location>
</feature>
<accession>A0A1C2IK16</accession>
<evidence type="ECO:0008006" key="10">
    <source>
        <dbReference type="Google" id="ProtNLM"/>
    </source>
</evidence>
<dbReference type="Proteomes" id="UP000094893">
    <property type="component" value="Unassembled WGS sequence"/>
</dbReference>
<feature type="transmembrane region" description="Helical" evidence="6">
    <location>
        <begin position="52"/>
        <end position="72"/>
    </location>
</feature>
<feature type="transmembrane region" description="Helical" evidence="6">
    <location>
        <begin position="189"/>
        <end position="207"/>
    </location>
</feature>
<evidence type="ECO:0000256" key="3">
    <source>
        <dbReference type="ARBA" id="ARBA00022989"/>
    </source>
</evidence>
<keyword evidence="4 6" id="KW-0472">Membrane</keyword>
<feature type="signal peptide" evidence="7">
    <location>
        <begin position="1"/>
        <end position="20"/>
    </location>
</feature>
<dbReference type="InterPro" id="IPR014150">
    <property type="entry name" value="Conjugal_tfr_TrbL"/>
</dbReference>
<gene>
    <name evidence="8" type="ORF">A6P07_02950</name>
</gene>
<feature type="transmembrane region" description="Helical" evidence="6">
    <location>
        <begin position="84"/>
        <end position="101"/>
    </location>
</feature>
<feature type="compositionally biased region" description="Gly residues" evidence="5">
    <location>
        <begin position="380"/>
        <end position="389"/>
    </location>
</feature>
<evidence type="ECO:0000256" key="4">
    <source>
        <dbReference type="ARBA" id="ARBA00023136"/>
    </source>
</evidence>
<feature type="compositionally biased region" description="Polar residues" evidence="5">
    <location>
        <begin position="392"/>
        <end position="444"/>
    </location>
</feature>
<feature type="compositionally biased region" description="Basic and acidic residues" evidence="5">
    <location>
        <begin position="545"/>
        <end position="562"/>
    </location>
</feature>
<comment type="caution">
    <text evidence="8">The sequence shown here is derived from an EMBL/GenBank/DDBJ whole genome shotgun (WGS) entry which is preliminary data.</text>
</comment>
<keyword evidence="2 6" id="KW-0812">Transmembrane</keyword>
<dbReference type="GO" id="GO:0016020">
    <property type="term" value="C:membrane"/>
    <property type="evidence" value="ECO:0007669"/>
    <property type="project" value="UniProtKB-SubCell"/>
</dbReference>
<dbReference type="InterPro" id="IPR007688">
    <property type="entry name" value="Conjugal_tfr_TrbL/VirB6"/>
</dbReference>
<evidence type="ECO:0000313" key="9">
    <source>
        <dbReference type="Proteomes" id="UP000094893"/>
    </source>
</evidence>
<sequence length="583" mass="58654">MHIKNQVKLFLALTLLPVLAQASTSSVGFQAIYSSFQTVTQGWYTFLYQDALDLFVMLFLVDFTWMVVKWLITGKDVHEIFTSFLKKLLSIGFFLSLLMYSNQLFPDLINGFKSAAAGAGGPPVTTVSAITMTALKAFLVCVEAGPVSAAKGVGTAASDLWNLDFSGAASAMGNAASAAITSALGVNTLVGILVGLILLLSFIYLVLELFAVQLEAMLVLGAGVIMLGFGGSNFTAKYTESYMQYSLSVGVRLMILTLWAGFVEWKVSPLIKTILTQGGASIEAYGIVLILALLVGWLTKKLQGIAASILSGGSSLSGSELAGGIMKGVALASAAVATGGVLAAGTAAGGLGAATGAAGSSGVGDLTAATGAQAMNAPMSGGGSGGGKSGSATQNTPTTTSSGVLPPAQTTVGNPQKSGGVTPPSANGPASQASTAQSEVTPQSAPGGYAGGKSEKTAPVATTADRAGSTAPKADASVEGNPVDHRPYTANDAPQSDAKSRSIPAPDVATTAPKGNAGSSNSGNTALMSNSGSTGDKGESPSFRELAKQHEKAIRSAHDHLMPGDSTTGGVSAPSIGVKHLSD</sequence>
<name>A0A1C2IK16_ACITH</name>
<evidence type="ECO:0000256" key="2">
    <source>
        <dbReference type="ARBA" id="ARBA00022692"/>
    </source>
</evidence>
<evidence type="ECO:0000256" key="7">
    <source>
        <dbReference type="SAM" id="SignalP"/>
    </source>
</evidence>
<dbReference type="NCBIfam" id="TIGR02783">
    <property type="entry name" value="TrbL_P"/>
    <property type="match status" value="1"/>
</dbReference>
<evidence type="ECO:0000256" key="1">
    <source>
        <dbReference type="ARBA" id="ARBA00004141"/>
    </source>
</evidence>
<feature type="transmembrane region" description="Helical" evidence="6">
    <location>
        <begin position="242"/>
        <end position="262"/>
    </location>
</feature>
<dbReference type="Pfam" id="PF04610">
    <property type="entry name" value="TrbL"/>
    <property type="match status" value="1"/>
</dbReference>
<dbReference type="EMBL" id="LWSA01000028">
    <property type="protein sequence ID" value="OCX76271.1"/>
    <property type="molecule type" value="Genomic_DNA"/>
</dbReference>
<organism evidence="8 9">
    <name type="scientific">Acidithiobacillus thiooxidans</name>
    <name type="common">Thiobacillus thiooxidans</name>
    <dbReference type="NCBI Taxonomy" id="930"/>
    <lineage>
        <taxon>Bacteria</taxon>
        <taxon>Pseudomonadati</taxon>
        <taxon>Pseudomonadota</taxon>
        <taxon>Acidithiobacillia</taxon>
        <taxon>Acidithiobacillales</taxon>
        <taxon>Acidithiobacillaceae</taxon>
        <taxon>Acidithiobacillus</taxon>
    </lineage>
</organism>
<keyword evidence="3 6" id="KW-1133">Transmembrane helix</keyword>
<evidence type="ECO:0000256" key="5">
    <source>
        <dbReference type="SAM" id="MobiDB-lite"/>
    </source>
</evidence>
<dbReference type="AlphaFoldDB" id="A0A1C2IK16"/>
<proteinExistence type="predicted"/>
<feature type="chain" id="PRO_5008663488" description="P-type conjugative transfer protein TrbL" evidence="7">
    <location>
        <begin position="21"/>
        <end position="583"/>
    </location>
</feature>
<keyword evidence="7" id="KW-0732">Signal</keyword>
<feature type="region of interest" description="Disordered" evidence="5">
    <location>
        <begin position="374"/>
        <end position="583"/>
    </location>
</feature>
<comment type="subcellular location">
    <subcellularLocation>
        <location evidence="1">Membrane</location>
        <topology evidence="1">Multi-pass membrane protein</topology>
    </subcellularLocation>
</comment>
<dbReference type="RefSeq" id="WP_024893246.1">
    <property type="nucleotide sequence ID" value="NZ_LWSA01000028.1"/>
</dbReference>
<protein>
    <recommendedName>
        <fullName evidence="10">P-type conjugative transfer protein TrbL</fullName>
    </recommendedName>
</protein>
<reference evidence="8 9" key="1">
    <citation type="journal article" date="2016" name="Int. J. Mol. Sci.">
        <title>Comparative genomics of the extreme acidophile Acidithiobacillus thiooxidans reveals intraspecific divergence and niche adaptation.</title>
        <authorList>
            <person name="Zhang X."/>
            <person name="Feng X."/>
            <person name="Tao J."/>
            <person name="Ma L."/>
            <person name="Xiao Y."/>
            <person name="Liang Y."/>
            <person name="Liu X."/>
            <person name="Yin H."/>
        </authorList>
    </citation>
    <scope>NUCLEOTIDE SEQUENCE [LARGE SCALE GENOMIC DNA]</scope>
    <source>
        <strain evidence="8 9">A02</strain>
    </source>
</reference>